<dbReference type="GO" id="GO:0009288">
    <property type="term" value="C:bacterial-type flagellum"/>
    <property type="evidence" value="ECO:0007669"/>
    <property type="project" value="InterPro"/>
</dbReference>
<reference evidence="1 2" key="1">
    <citation type="journal article" date="2010" name="Stand. Genomic Sci.">
        <title>Complete genome sequence of Arcobacter nitrofigilis type strain (CI).</title>
        <authorList>
            <person name="Pati A."/>
            <person name="Gronow S."/>
            <person name="Lapidus A."/>
            <person name="Copeland A."/>
            <person name="Glavina Del Rio T."/>
            <person name="Nolan M."/>
            <person name="Lucas S."/>
            <person name="Tice H."/>
            <person name="Cheng J.F."/>
            <person name="Han C."/>
            <person name="Chertkov O."/>
            <person name="Bruce D."/>
            <person name="Tapia R."/>
            <person name="Goodwin L."/>
            <person name="Pitluck S."/>
            <person name="Liolios K."/>
            <person name="Ivanova N."/>
            <person name="Mavromatis K."/>
            <person name="Chen A."/>
            <person name="Palaniappan K."/>
            <person name="Land M."/>
            <person name="Hauser L."/>
            <person name="Chang Y.J."/>
            <person name="Jeffries C.D."/>
            <person name="Detter J.C."/>
            <person name="Rohde M."/>
            <person name="Goker M."/>
            <person name="Bristow J."/>
            <person name="Eisen J.A."/>
            <person name="Markowitz V."/>
            <person name="Hugenholtz P."/>
            <person name="Klenk H.P."/>
            <person name="Kyrpides N.C."/>
        </authorList>
    </citation>
    <scope>NUCLEOTIDE SEQUENCE [LARGE SCALE GENOMIC DNA]</scope>
    <source>
        <strain evidence="2">ATCC 33309 / DSM 7299 / CCUG 15893 / LMG 7604 / NCTC 12251 / CI</strain>
    </source>
</reference>
<dbReference type="HOGENOM" id="CLU_1736768_0_0_7"/>
<evidence type="ECO:0000313" key="2">
    <source>
        <dbReference type="Proteomes" id="UP000000939"/>
    </source>
</evidence>
<protein>
    <submittedName>
        <fullName evidence="1">Uncharacterized protein</fullName>
    </submittedName>
</protein>
<dbReference type="RefSeq" id="WP_013135966.1">
    <property type="nucleotide sequence ID" value="NC_014166.1"/>
</dbReference>
<proteinExistence type="predicted"/>
<keyword evidence="2" id="KW-1185">Reference proteome</keyword>
<accession>D5V0K9</accession>
<sequence length="150" mass="17058">MTLDTQKILIPLENNDMSLYTSMHNTNLTNSDQIRVNSAIIDNIKDGDSVKLSDNLKGMSEESKILENLKVKMLQINMTTDEERKKNIKYEIDNLLNKFSNTVKSPLSQKVDYKKESLDFDKSNISALSGSFIKSQGNINQNNVLKLLEE</sequence>
<dbReference type="Gene3D" id="6.10.10.10">
    <property type="entry name" value="Flagellar export chaperone, C-terminal domain"/>
    <property type="match status" value="1"/>
</dbReference>
<organism evidence="1 2">
    <name type="scientific">Arcobacter nitrofigilis (strain ATCC 33309 / DSM 7299 / CCUG 15893 / LMG 7604 / NCTC 12251 / CI)</name>
    <name type="common">Campylobacter nitrofigilis</name>
    <dbReference type="NCBI Taxonomy" id="572480"/>
    <lineage>
        <taxon>Bacteria</taxon>
        <taxon>Pseudomonadati</taxon>
        <taxon>Campylobacterota</taxon>
        <taxon>Epsilonproteobacteria</taxon>
        <taxon>Campylobacterales</taxon>
        <taxon>Arcobacteraceae</taxon>
        <taxon>Arcobacter</taxon>
    </lineage>
</organism>
<dbReference type="KEGG" id="ant:Arnit_2169"/>
<gene>
    <name evidence="1" type="ordered locus">Arnit_2169</name>
</gene>
<dbReference type="Proteomes" id="UP000000939">
    <property type="component" value="Chromosome"/>
</dbReference>
<evidence type="ECO:0000313" key="1">
    <source>
        <dbReference type="EMBL" id="ADG93821.1"/>
    </source>
</evidence>
<dbReference type="EMBL" id="CP001999">
    <property type="protein sequence ID" value="ADG93821.1"/>
    <property type="molecule type" value="Genomic_DNA"/>
</dbReference>
<dbReference type="InterPro" id="IPR042187">
    <property type="entry name" value="Flagellin_C_sub2"/>
</dbReference>
<dbReference type="AlphaFoldDB" id="D5V0K9"/>
<name>D5V0K9_ARCNC</name>